<dbReference type="AlphaFoldDB" id="A0A6B8RFA3"/>
<proteinExistence type="predicted"/>
<dbReference type="Proteomes" id="UP000426246">
    <property type="component" value="Chromosome"/>
</dbReference>
<sequence length="179" mass="19302">MGLKDSANRTLPVGPVLIDSSSTPSSFDIGNIIRVKNKTSSQEWNTIGDRMLAVGNQINLPFTEVDGIELLMNNITSVIAPPVITLNGNSYMRLQRNALYSDLGATASYKGIFYLESSIVVKITNSSGEEITAIDTAEGGNYTYTYTLTVGNEDFFTTRSVYVEEGPTQGCPQPDTGGI</sequence>
<organism evidence="1 2">
    <name type="scientific">Paenibacillus psychroresistens</name>
    <dbReference type="NCBI Taxonomy" id="1778678"/>
    <lineage>
        <taxon>Bacteria</taxon>
        <taxon>Bacillati</taxon>
        <taxon>Bacillota</taxon>
        <taxon>Bacilli</taxon>
        <taxon>Bacillales</taxon>
        <taxon>Paenibacillaceae</taxon>
        <taxon>Paenibacillus</taxon>
    </lineage>
</organism>
<name>A0A6B8RFA3_9BACL</name>
<gene>
    <name evidence="1" type="ORF">EHS13_04410</name>
</gene>
<reference evidence="2" key="1">
    <citation type="submission" date="2018-11" db="EMBL/GenBank/DDBJ databases">
        <title>Complete genome sequence of Paenibacillus sp. ML311-T8.</title>
        <authorList>
            <person name="Nam Y.-D."/>
            <person name="Kang J."/>
            <person name="Chung W.-H."/>
            <person name="Park Y.S."/>
        </authorList>
    </citation>
    <scope>NUCLEOTIDE SEQUENCE [LARGE SCALE GENOMIC DNA]</scope>
    <source>
        <strain evidence="2">ML311-T8</strain>
    </source>
</reference>
<evidence type="ECO:0000313" key="2">
    <source>
        <dbReference type="Proteomes" id="UP000426246"/>
    </source>
</evidence>
<dbReference type="EMBL" id="CP034235">
    <property type="protein sequence ID" value="QGQ94203.1"/>
    <property type="molecule type" value="Genomic_DNA"/>
</dbReference>
<keyword evidence="2" id="KW-1185">Reference proteome</keyword>
<accession>A0A6B8RFA3</accession>
<dbReference type="RefSeq" id="WP_155699201.1">
    <property type="nucleotide sequence ID" value="NZ_CP034235.1"/>
</dbReference>
<evidence type="ECO:0000313" key="1">
    <source>
        <dbReference type="EMBL" id="QGQ94203.1"/>
    </source>
</evidence>
<protein>
    <submittedName>
        <fullName evidence="1">Uncharacterized protein</fullName>
    </submittedName>
</protein>
<dbReference type="KEGG" id="ppsc:EHS13_04410"/>